<feature type="domain" description="BSD" evidence="7">
    <location>
        <begin position="190"/>
        <end position="242"/>
    </location>
</feature>
<evidence type="ECO:0000256" key="1">
    <source>
        <dbReference type="ARBA" id="ARBA00004123"/>
    </source>
</evidence>
<dbReference type="Pfam" id="PF03909">
    <property type="entry name" value="BSD"/>
    <property type="match status" value="1"/>
</dbReference>
<dbReference type="Gene3D" id="2.30.29.30">
    <property type="entry name" value="Pleckstrin-homology domain (PH domain)/Phosphotyrosine-binding domain (PTB)"/>
    <property type="match status" value="1"/>
</dbReference>
<gene>
    <name evidence="8" type="primary">105312415</name>
</gene>
<evidence type="ECO:0000256" key="6">
    <source>
        <dbReference type="ARBA" id="ARBA00023242"/>
    </source>
</evidence>
<dbReference type="InterPro" id="IPR013876">
    <property type="entry name" value="TFIIH_BTF_p62_N"/>
</dbReference>
<dbReference type="InterPro" id="IPR005607">
    <property type="entry name" value="BSD_dom"/>
</dbReference>
<dbReference type="InterPro" id="IPR027079">
    <property type="entry name" value="Tfb1/GTF2H1"/>
</dbReference>
<evidence type="ECO:0000256" key="5">
    <source>
        <dbReference type="ARBA" id="ARBA00023163"/>
    </source>
</evidence>
<comment type="subcellular location">
    <subcellularLocation>
        <location evidence="1">Nucleus</location>
    </subcellularLocation>
</comment>
<dbReference type="Proteomes" id="UP000007879">
    <property type="component" value="Unassembled WGS sequence"/>
</dbReference>
<dbReference type="PROSITE" id="PS50858">
    <property type="entry name" value="BSD"/>
    <property type="match status" value="1"/>
</dbReference>
<evidence type="ECO:0000256" key="3">
    <source>
        <dbReference type="ARBA" id="ARBA00022737"/>
    </source>
</evidence>
<evidence type="ECO:0000256" key="2">
    <source>
        <dbReference type="ARBA" id="ARBA00009448"/>
    </source>
</evidence>
<sequence>MSGEETLLVVNNVRHKKQDGSIVMTKTRFAWFREGYSSEMTVNLPYLSIKSHKISKEGSSSVQMQLVLSDSSTYNFHYTGSDPKKARSRVSEQLVQCISKANAVQVNNPELEAKWRLLQDADLYTLYKDMVVSGIITAEEFWANHQKSNYDQQQRSGLPSAFLVLSPSHTQCIMVTCILHLQVDIEAVSGCNTVQYQLSTDIIENIFRTYPTVKEKHSQLVPDKLTEEQFWVQFFQSHKFHRNRLPQSSSGGQSSSSMFHECIEQDITAIKDKPKTDDGLLIHESDAPLEDVILEDSVLKVDKELLQRCNQHSALVLNAIRSDEAAGNASQTPENRNGSSLQLAIGPAHMIADTPPTDLVSLASHYLYTASQESQQTPVLLPSQAQSASKHLMVGGSLVNMDSSAAVSSISPSSFESLCRYQRSLGELLRHFWACFPVVNQQLEQKVHRMAQCIQDFRDKQLLNEFKLQLTSDSEEKLLGQLLLLIDAAMDRYHDWMSKQR</sequence>
<dbReference type="CDD" id="cd13229">
    <property type="entry name" value="PH_TFIIH"/>
    <property type="match status" value="1"/>
</dbReference>
<dbReference type="InterPro" id="IPR011993">
    <property type="entry name" value="PH-like_dom_sf"/>
</dbReference>
<dbReference type="AlphaFoldDB" id="A0AAN0J2D9"/>
<keyword evidence="6" id="KW-0539">Nucleus</keyword>
<evidence type="ECO:0000313" key="9">
    <source>
        <dbReference type="Proteomes" id="UP000007879"/>
    </source>
</evidence>
<evidence type="ECO:0000313" key="8">
    <source>
        <dbReference type="EnsemblMetazoa" id="XP_019850886.1"/>
    </source>
</evidence>
<dbReference type="EnsemblMetazoa" id="XM_019995327.1">
    <property type="protein sequence ID" value="XP_019850886.1"/>
    <property type="gene ID" value="LOC105312415"/>
</dbReference>
<comment type="similarity">
    <text evidence="2">Belongs to the TFB1 family.</text>
</comment>
<keyword evidence="4" id="KW-0805">Transcription regulation</keyword>
<dbReference type="GO" id="GO:0006289">
    <property type="term" value="P:nucleotide-excision repair"/>
    <property type="evidence" value="ECO:0007669"/>
    <property type="project" value="InterPro"/>
</dbReference>
<dbReference type="GO" id="GO:0006351">
    <property type="term" value="P:DNA-templated transcription"/>
    <property type="evidence" value="ECO:0007669"/>
    <property type="project" value="InterPro"/>
</dbReference>
<evidence type="ECO:0000256" key="4">
    <source>
        <dbReference type="ARBA" id="ARBA00023015"/>
    </source>
</evidence>
<dbReference type="GO" id="GO:0000439">
    <property type="term" value="C:transcription factor TFIIH core complex"/>
    <property type="evidence" value="ECO:0007669"/>
    <property type="project" value="InterPro"/>
</dbReference>
<dbReference type="SUPFAM" id="SSF50729">
    <property type="entry name" value="PH domain-like"/>
    <property type="match status" value="1"/>
</dbReference>
<protein>
    <recommendedName>
        <fullName evidence="7">BSD domain-containing protein</fullName>
    </recommendedName>
</protein>
<dbReference type="PANTHER" id="PTHR12856">
    <property type="entry name" value="TRANSCRIPTION INITIATION FACTOR IIH-RELATED"/>
    <property type="match status" value="1"/>
</dbReference>
<dbReference type="SUPFAM" id="SSF140383">
    <property type="entry name" value="BSD domain-like"/>
    <property type="match status" value="2"/>
</dbReference>
<keyword evidence="3" id="KW-0677">Repeat</keyword>
<keyword evidence="9" id="KW-1185">Reference proteome</keyword>
<evidence type="ECO:0000259" key="7">
    <source>
        <dbReference type="PROSITE" id="PS50858"/>
    </source>
</evidence>
<organism evidence="8 9">
    <name type="scientific">Amphimedon queenslandica</name>
    <name type="common">Sponge</name>
    <dbReference type="NCBI Taxonomy" id="400682"/>
    <lineage>
        <taxon>Eukaryota</taxon>
        <taxon>Metazoa</taxon>
        <taxon>Porifera</taxon>
        <taxon>Demospongiae</taxon>
        <taxon>Heteroscleromorpha</taxon>
        <taxon>Haplosclerida</taxon>
        <taxon>Niphatidae</taxon>
        <taxon>Amphimedon</taxon>
    </lineage>
</organism>
<reference evidence="8" key="2">
    <citation type="submission" date="2024-06" db="UniProtKB">
        <authorList>
            <consortium name="EnsemblMetazoa"/>
        </authorList>
    </citation>
    <scope>IDENTIFICATION</scope>
</reference>
<accession>A0AAN0J2D9</accession>
<name>A0AAN0J2D9_AMPQE</name>
<keyword evidence="5" id="KW-0804">Transcription</keyword>
<dbReference type="InterPro" id="IPR035925">
    <property type="entry name" value="BSD_dom_sf"/>
</dbReference>
<dbReference type="Pfam" id="PF08567">
    <property type="entry name" value="PH_TFIIH"/>
    <property type="match status" value="1"/>
</dbReference>
<dbReference type="Gene3D" id="6.10.140.1200">
    <property type="match status" value="1"/>
</dbReference>
<proteinExistence type="inferred from homology"/>
<dbReference type="Gene3D" id="1.10.3970.10">
    <property type="entry name" value="BSD domain"/>
    <property type="match status" value="1"/>
</dbReference>
<reference evidence="9" key="1">
    <citation type="journal article" date="2010" name="Nature">
        <title>The Amphimedon queenslandica genome and the evolution of animal complexity.</title>
        <authorList>
            <person name="Srivastava M."/>
            <person name="Simakov O."/>
            <person name="Chapman J."/>
            <person name="Fahey B."/>
            <person name="Gauthier M.E."/>
            <person name="Mitros T."/>
            <person name="Richards G.S."/>
            <person name="Conaco C."/>
            <person name="Dacre M."/>
            <person name="Hellsten U."/>
            <person name="Larroux C."/>
            <person name="Putnam N.H."/>
            <person name="Stanke M."/>
            <person name="Adamska M."/>
            <person name="Darling A."/>
            <person name="Degnan S.M."/>
            <person name="Oakley T.H."/>
            <person name="Plachetzki D.C."/>
            <person name="Zhai Y."/>
            <person name="Adamski M."/>
            <person name="Calcino A."/>
            <person name="Cummins S.F."/>
            <person name="Goodstein D.M."/>
            <person name="Harris C."/>
            <person name="Jackson D.J."/>
            <person name="Leys S.P."/>
            <person name="Shu S."/>
            <person name="Woodcroft B.J."/>
            <person name="Vervoort M."/>
            <person name="Kosik K.S."/>
            <person name="Manning G."/>
            <person name="Degnan B.M."/>
            <person name="Rokhsar D.S."/>
        </authorList>
    </citation>
    <scope>NUCLEOTIDE SEQUENCE [LARGE SCALE GENOMIC DNA]</scope>
</reference>
<dbReference type="SMART" id="SM00751">
    <property type="entry name" value="BSD"/>
    <property type="match status" value="2"/>
</dbReference>